<keyword evidence="2" id="KW-1185">Reference proteome</keyword>
<dbReference type="AlphaFoldDB" id="A0A1J4MT68"/>
<dbReference type="EMBL" id="LRBS01000038">
    <property type="protein sequence ID" value="OII77358.1"/>
    <property type="molecule type" value="Genomic_DNA"/>
</dbReference>
<protein>
    <submittedName>
        <fullName evidence="1">Uncharacterized protein</fullName>
    </submittedName>
</protein>
<accession>A0A1J4MT68</accession>
<comment type="caution">
    <text evidence="1">The sequence shown here is derived from an EMBL/GenBank/DDBJ whole genome shotgun (WGS) entry which is preliminary data.</text>
</comment>
<proteinExistence type="predicted"/>
<dbReference type="Proteomes" id="UP000186804">
    <property type="component" value="Unassembled WGS sequence"/>
</dbReference>
<evidence type="ECO:0000313" key="1">
    <source>
        <dbReference type="EMBL" id="OII77358.1"/>
    </source>
</evidence>
<dbReference type="RefSeq" id="XP_067069204.1">
    <property type="nucleotide sequence ID" value="XM_067211183.1"/>
</dbReference>
<dbReference type="GeneID" id="92365128"/>
<sequence>MNNTEFINILRPKYPTHVVIKDKAQFRSSSLGVEDRVGIIGELVSITQITDVVFMTFDSEGRLYCIEKRNARECLGELQDEYMNWE</sequence>
<organism evidence="1 2">
    <name type="scientific">Cryptosporidium andersoni</name>
    <dbReference type="NCBI Taxonomy" id="117008"/>
    <lineage>
        <taxon>Eukaryota</taxon>
        <taxon>Sar</taxon>
        <taxon>Alveolata</taxon>
        <taxon>Apicomplexa</taxon>
        <taxon>Conoidasida</taxon>
        <taxon>Coccidia</taxon>
        <taxon>Eucoccidiorida</taxon>
        <taxon>Eimeriorina</taxon>
        <taxon>Cryptosporidiidae</taxon>
        <taxon>Cryptosporidium</taxon>
    </lineage>
</organism>
<dbReference type="OrthoDB" id="337684at2759"/>
<gene>
    <name evidence="1" type="ORF">cand_009430</name>
</gene>
<reference evidence="1 2" key="1">
    <citation type="submission" date="2016-10" db="EMBL/GenBank/DDBJ databases">
        <title>Reductive evolution of mitochondrial metabolism and differential evolution of invasion-related proteins in Cryptosporidium.</title>
        <authorList>
            <person name="Liu S."/>
            <person name="Roellig D.M."/>
            <person name="Guo Y."/>
            <person name="Li N."/>
            <person name="Frace M.A."/>
            <person name="Tang K."/>
            <person name="Zhang L."/>
            <person name="Feng Y."/>
            <person name="Xiao L."/>
        </authorList>
    </citation>
    <scope>NUCLEOTIDE SEQUENCE [LARGE SCALE GENOMIC DNA]</scope>
    <source>
        <strain evidence="1">30847</strain>
    </source>
</reference>
<dbReference type="VEuPathDB" id="CryptoDB:cand_009430"/>
<evidence type="ECO:0000313" key="2">
    <source>
        <dbReference type="Proteomes" id="UP000186804"/>
    </source>
</evidence>
<name>A0A1J4MT68_9CRYT</name>